<evidence type="ECO:0000256" key="3">
    <source>
        <dbReference type="ARBA" id="ARBA00022691"/>
    </source>
</evidence>
<sequence>MDDEFKIILKHPDLAEALGPTQADGVLSWPRHEKAIVRTYTVRRWDEAAGELDVDFVNHGVGPATSWANRVQVGERIQIAGPKMSFGHPRGADWVLIAGDETALPAIGRWLEEWPAGTPAQVFIEIGTPSDRQELLIPDGVQVTWLSRDGAEPGTTTLLVDAVRTATWWPGTAFAWAAGEAISLTPLRRWLRQEKQLSREQLDITGYWRRQEVVVSTDDPSMPDLEATESSAHQMHELAEVLHGFAVRVAVTVGVVDALSRRPLTLTEPVAATGTDRTGLFRLLRYLGALEVAEQDQDGRYALTALGRVLEEEHIAEMLHLDRIHGHRTVAGALALLSTVRTGRGDHARWFGTGLEELVAADPGLLDSRVAHDAEEAGYVAGAIASAAALDGVASVLLAGRGSGVVAEELVERRPEVTATILAMPSELTALQRRHAPHPRIRHRPGSLLGAPAETADAVLLTDLLTGLADEDAVHVLRQAAAGLNPNGRVLVFGDILDPAEADEHDYEDDLLAFALTGGGLRDQDETGALIAGAGLREVGRSTISWGYPLLALAPVDG</sequence>
<dbReference type="InterPro" id="IPR036388">
    <property type="entry name" value="WH-like_DNA-bd_sf"/>
</dbReference>
<dbReference type="EMBL" id="DXBY01000198">
    <property type="protein sequence ID" value="HIZ36404.1"/>
    <property type="molecule type" value="Genomic_DNA"/>
</dbReference>
<dbReference type="InterPro" id="IPR017938">
    <property type="entry name" value="Riboflavin_synthase-like_b-brl"/>
</dbReference>
<dbReference type="InterPro" id="IPR012967">
    <property type="entry name" value="COMT_dimerisation"/>
</dbReference>
<keyword evidence="1" id="KW-0489">Methyltransferase</keyword>
<dbReference type="InterPro" id="IPR016461">
    <property type="entry name" value="COMT-like"/>
</dbReference>
<dbReference type="InterPro" id="IPR013113">
    <property type="entry name" value="SIP_FAD-bd"/>
</dbReference>
<feature type="domain" description="FAD-binding FR-type" evidence="4">
    <location>
        <begin position="1"/>
        <end position="89"/>
    </location>
</feature>
<dbReference type="Pfam" id="PF00891">
    <property type="entry name" value="Methyltransf_2"/>
    <property type="match status" value="1"/>
</dbReference>
<dbReference type="PROSITE" id="PS51384">
    <property type="entry name" value="FAD_FR"/>
    <property type="match status" value="1"/>
</dbReference>
<dbReference type="GO" id="GO:0016491">
    <property type="term" value="F:oxidoreductase activity"/>
    <property type="evidence" value="ECO:0007669"/>
    <property type="project" value="InterPro"/>
</dbReference>
<evidence type="ECO:0000313" key="5">
    <source>
        <dbReference type="EMBL" id="HIZ36404.1"/>
    </source>
</evidence>
<proteinExistence type="predicted"/>
<dbReference type="Pfam" id="PF04954">
    <property type="entry name" value="SIP"/>
    <property type="match status" value="1"/>
</dbReference>
<dbReference type="Gene3D" id="2.40.30.10">
    <property type="entry name" value="Translation factors"/>
    <property type="match status" value="1"/>
</dbReference>
<dbReference type="Pfam" id="PF08100">
    <property type="entry name" value="Dimerisation"/>
    <property type="match status" value="1"/>
</dbReference>
<dbReference type="Pfam" id="PF08021">
    <property type="entry name" value="FAD_binding_9"/>
    <property type="match status" value="1"/>
</dbReference>
<comment type="caution">
    <text evidence="5">The sequence shown here is derived from an EMBL/GenBank/DDBJ whole genome shotgun (WGS) entry which is preliminary data.</text>
</comment>
<evidence type="ECO:0000313" key="6">
    <source>
        <dbReference type="Proteomes" id="UP000824037"/>
    </source>
</evidence>
<dbReference type="Gene3D" id="1.10.287.1350">
    <property type="match status" value="1"/>
</dbReference>
<dbReference type="InterPro" id="IPR039261">
    <property type="entry name" value="FNR_nucleotide-bd"/>
</dbReference>
<reference evidence="5" key="2">
    <citation type="submission" date="2021-04" db="EMBL/GenBank/DDBJ databases">
        <authorList>
            <person name="Gilroy R."/>
        </authorList>
    </citation>
    <scope>NUCLEOTIDE SEQUENCE</scope>
    <source>
        <strain evidence="5">ChiGjej4B4-7305</strain>
    </source>
</reference>
<evidence type="ECO:0000256" key="1">
    <source>
        <dbReference type="ARBA" id="ARBA00022603"/>
    </source>
</evidence>
<dbReference type="PANTHER" id="PTHR30157:SF0">
    <property type="entry name" value="NADPH-DEPENDENT FERRIC-CHELATE REDUCTASE"/>
    <property type="match status" value="1"/>
</dbReference>
<dbReference type="Gene3D" id="1.10.10.10">
    <property type="entry name" value="Winged helix-like DNA-binding domain superfamily/Winged helix DNA-binding domain"/>
    <property type="match status" value="1"/>
</dbReference>
<dbReference type="CDD" id="cd06193">
    <property type="entry name" value="siderophore_interacting"/>
    <property type="match status" value="1"/>
</dbReference>
<dbReference type="InterPro" id="IPR036390">
    <property type="entry name" value="WH_DNA-bd_sf"/>
</dbReference>
<dbReference type="SUPFAM" id="SSF46785">
    <property type="entry name" value="Winged helix' DNA-binding domain"/>
    <property type="match status" value="1"/>
</dbReference>
<evidence type="ECO:0000256" key="2">
    <source>
        <dbReference type="ARBA" id="ARBA00022679"/>
    </source>
</evidence>
<name>A0A9D2EEW8_9MICO</name>
<evidence type="ECO:0000259" key="4">
    <source>
        <dbReference type="PROSITE" id="PS51384"/>
    </source>
</evidence>
<dbReference type="InterPro" id="IPR007037">
    <property type="entry name" value="SIP_rossman_dom"/>
</dbReference>
<dbReference type="GO" id="GO:0032259">
    <property type="term" value="P:methylation"/>
    <property type="evidence" value="ECO:0007669"/>
    <property type="project" value="UniProtKB-KW"/>
</dbReference>
<keyword evidence="2" id="KW-0808">Transferase</keyword>
<dbReference type="PROSITE" id="PS51683">
    <property type="entry name" value="SAM_OMT_II"/>
    <property type="match status" value="1"/>
</dbReference>
<reference evidence="5" key="1">
    <citation type="journal article" date="2021" name="PeerJ">
        <title>Extensive microbial diversity within the chicken gut microbiome revealed by metagenomics and culture.</title>
        <authorList>
            <person name="Gilroy R."/>
            <person name="Ravi A."/>
            <person name="Getino M."/>
            <person name="Pursley I."/>
            <person name="Horton D.L."/>
            <person name="Alikhan N.F."/>
            <person name="Baker D."/>
            <person name="Gharbi K."/>
            <person name="Hall N."/>
            <person name="Watson M."/>
            <person name="Adriaenssens E.M."/>
            <person name="Foster-Nyarko E."/>
            <person name="Jarju S."/>
            <person name="Secka A."/>
            <person name="Antonio M."/>
            <person name="Oren A."/>
            <person name="Chaudhuri R.R."/>
            <person name="La Ragione R."/>
            <person name="Hildebrand F."/>
            <person name="Pallen M.J."/>
        </authorList>
    </citation>
    <scope>NUCLEOTIDE SEQUENCE</scope>
    <source>
        <strain evidence="5">ChiGjej4B4-7305</strain>
    </source>
</reference>
<accession>A0A9D2EEW8</accession>
<dbReference type="AlphaFoldDB" id="A0A9D2EEW8"/>
<dbReference type="InterPro" id="IPR039374">
    <property type="entry name" value="SIP_fam"/>
</dbReference>
<dbReference type="PANTHER" id="PTHR30157">
    <property type="entry name" value="FERRIC REDUCTASE, NADPH-DEPENDENT"/>
    <property type="match status" value="1"/>
</dbReference>
<dbReference type="Gene3D" id="3.40.50.80">
    <property type="entry name" value="Nucleotide-binding domain of ferredoxin-NADP reductase (FNR) module"/>
    <property type="match status" value="1"/>
</dbReference>
<dbReference type="Proteomes" id="UP000824037">
    <property type="component" value="Unassembled WGS sequence"/>
</dbReference>
<dbReference type="InterPro" id="IPR017927">
    <property type="entry name" value="FAD-bd_FR_type"/>
</dbReference>
<dbReference type="Gene3D" id="3.40.50.150">
    <property type="entry name" value="Vaccinia Virus protein VP39"/>
    <property type="match status" value="1"/>
</dbReference>
<dbReference type="SUPFAM" id="SSF63380">
    <property type="entry name" value="Riboflavin synthase domain-like"/>
    <property type="match status" value="1"/>
</dbReference>
<dbReference type="SUPFAM" id="SSF53335">
    <property type="entry name" value="S-adenosyl-L-methionine-dependent methyltransferases"/>
    <property type="match status" value="1"/>
</dbReference>
<keyword evidence="3" id="KW-0949">S-adenosyl-L-methionine</keyword>
<dbReference type="GO" id="GO:0046983">
    <property type="term" value="F:protein dimerization activity"/>
    <property type="evidence" value="ECO:0007669"/>
    <property type="project" value="InterPro"/>
</dbReference>
<protein>
    <submittedName>
        <fullName evidence="5">SIP domain-containing protein</fullName>
    </submittedName>
</protein>
<gene>
    <name evidence="5" type="ORF">H9815_11545</name>
</gene>
<dbReference type="InterPro" id="IPR001077">
    <property type="entry name" value="COMT_C"/>
</dbReference>
<dbReference type="GO" id="GO:0008171">
    <property type="term" value="F:O-methyltransferase activity"/>
    <property type="evidence" value="ECO:0007669"/>
    <property type="project" value="InterPro"/>
</dbReference>
<dbReference type="InterPro" id="IPR029063">
    <property type="entry name" value="SAM-dependent_MTases_sf"/>
</dbReference>
<organism evidence="5 6">
    <name type="scientific">Candidatus Ruania gallistercoris</name>
    <dbReference type="NCBI Taxonomy" id="2838746"/>
    <lineage>
        <taxon>Bacteria</taxon>
        <taxon>Bacillati</taxon>
        <taxon>Actinomycetota</taxon>
        <taxon>Actinomycetes</taxon>
        <taxon>Micrococcales</taxon>
        <taxon>Ruaniaceae</taxon>
        <taxon>Ruania</taxon>
    </lineage>
</organism>